<proteinExistence type="predicted"/>
<dbReference type="Proteomes" id="UP001259587">
    <property type="component" value="Unassembled WGS sequence"/>
</dbReference>
<gene>
    <name evidence="1" type="ORF">J2W83_001662</name>
</gene>
<comment type="caution">
    <text evidence="1">The sequence shown here is derived from an EMBL/GenBank/DDBJ whole genome shotgun (WGS) entry which is preliminary data.</text>
</comment>
<sequence length="539" mass="58442">MFTSSRLLIALGTTLLLKVAMVIPALVLAEIIDSLSSSSPSSSTLLVIFLCLMAGQALLMPLQAWCLARLIQDRVRHLSINWCRNLLEKRFEAFGQLHGGVLVKVLDRGITAQERWLGFLIGSAWPILAEAAVLAGVFIYLGAGPVLIGLAVISMLYLLSNSALVRWRRPHIEAVNAREDELAEQWVDTFASATVIKLERAEAAAMRPVNQTLVQYADAAVCVATSGGWVQALKTLFIGLGSGGTLAWGMLDQASATPSLSLGELVALFTLTGGLLGGIAQLAEAWRMLDQFRVDKRKLEQWLRLPDFACASSAKGAPNEAPASLSLYPCSLNEGTEVRLLLSEALTICPGERVAIVGPSGAGKSTLLHALAGTLHPIRQHLHIDGRCVEEMDASSQFQKIRLCPQGARFIPGTFARAVLFDHDHDRSEVQSWLNRLGLESEWYLRELDGRGDSVSGGEAKRLSLMRLLNQPGAYNLFDEPTSGLDGPLAGKAWDLLFESLEGHSLVCVTHDQDALQRFDRIIRLKGGEIVAIETPIGS</sequence>
<keyword evidence="1" id="KW-0547">Nucleotide-binding</keyword>
<organism evidence="1 2">
    <name type="scientific">Pseudomonas hunanensis</name>
    <dbReference type="NCBI Taxonomy" id="1247546"/>
    <lineage>
        <taxon>Bacteria</taxon>
        <taxon>Pseudomonadati</taxon>
        <taxon>Pseudomonadota</taxon>
        <taxon>Gammaproteobacteria</taxon>
        <taxon>Pseudomonadales</taxon>
        <taxon>Pseudomonadaceae</taxon>
        <taxon>Pseudomonas</taxon>
    </lineage>
</organism>
<accession>A0ACC6K0Z8</accession>
<keyword evidence="2" id="KW-1185">Reference proteome</keyword>
<evidence type="ECO:0000313" key="2">
    <source>
        <dbReference type="Proteomes" id="UP001259587"/>
    </source>
</evidence>
<reference evidence="1" key="1">
    <citation type="submission" date="2023-07" db="EMBL/GenBank/DDBJ databases">
        <title>Sorghum-associated microbial communities from plants grown in Nebraska, USA.</title>
        <authorList>
            <person name="Schachtman D."/>
        </authorList>
    </citation>
    <scope>NUCLEOTIDE SEQUENCE</scope>
    <source>
        <strain evidence="1">BE56</strain>
    </source>
</reference>
<dbReference type="EMBL" id="JAVDTH010000007">
    <property type="protein sequence ID" value="MDR6712067.1"/>
    <property type="molecule type" value="Genomic_DNA"/>
</dbReference>
<evidence type="ECO:0000313" key="1">
    <source>
        <dbReference type="EMBL" id="MDR6712067.1"/>
    </source>
</evidence>
<name>A0ACC6K0Z8_9PSED</name>
<keyword evidence="1" id="KW-0067">ATP-binding</keyword>
<protein>
    <submittedName>
        <fullName evidence="1">ATP-binding cassette subfamily B protein/ATP-binding cassette subfamily B protein RtxE/ATP-binding cassette subfamily C protein CydC</fullName>
    </submittedName>
</protein>